<evidence type="ECO:0000256" key="1">
    <source>
        <dbReference type="SAM" id="Phobius"/>
    </source>
</evidence>
<dbReference type="EMBL" id="BIFR01000001">
    <property type="protein sequence ID" value="GCE13654.1"/>
    <property type="molecule type" value="Genomic_DNA"/>
</dbReference>
<evidence type="ECO:0008006" key="5">
    <source>
        <dbReference type="Google" id="ProtNLM"/>
    </source>
</evidence>
<keyword evidence="1" id="KW-0812">Transmembrane</keyword>
<evidence type="ECO:0000256" key="2">
    <source>
        <dbReference type="SAM" id="SignalP"/>
    </source>
</evidence>
<keyword evidence="1" id="KW-1133">Transmembrane helix</keyword>
<proteinExistence type="predicted"/>
<dbReference type="Proteomes" id="UP000287352">
    <property type="component" value="Unassembled WGS sequence"/>
</dbReference>
<feature type="transmembrane region" description="Helical" evidence="1">
    <location>
        <begin position="137"/>
        <end position="155"/>
    </location>
</feature>
<accession>A0A402A3D7</accession>
<dbReference type="AlphaFoldDB" id="A0A402A3D7"/>
<reference evidence="4" key="1">
    <citation type="submission" date="2018-12" db="EMBL/GenBank/DDBJ databases">
        <title>Tengunoibacter tsumagoiensis gen. nov., sp. nov., Dictyobacter kobayashii sp. nov., D. alpinus sp. nov., and D. joshuensis sp. nov. and description of Dictyobacteraceae fam. nov. within the order Ktedonobacterales isolated from Tengu-no-mugimeshi.</title>
        <authorList>
            <person name="Wang C.M."/>
            <person name="Zheng Y."/>
            <person name="Sakai Y."/>
            <person name="Toyoda A."/>
            <person name="Minakuchi Y."/>
            <person name="Abe K."/>
            <person name="Yokota A."/>
            <person name="Yabe S."/>
        </authorList>
    </citation>
    <scope>NUCLEOTIDE SEQUENCE [LARGE SCALE GENOMIC DNA]</scope>
    <source>
        <strain evidence="4">Uno3</strain>
    </source>
</reference>
<keyword evidence="4" id="KW-1185">Reference proteome</keyword>
<keyword evidence="2" id="KW-0732">Signal</keyword>
<organism evidence="3 4">
    <name type="scientific">Tengunoibacter tsumagoiensis</name>
    <dbReference type="NCBI Taxonomy" id="2014871"/>
    <lineage>
        <taxon>Bacteria</taxon>
        <taxon>Bacillati</taxon>
        <taxon>Chloroflexota</taxon>
        <taxon>Ktedonobacteria</taxon>
        <taxon>Ktedonobacterales</taxon>
        <taxon>Dictyobacteraceae</taxon>
        <taxon>Tengunoibacter</taxon>
    </lineage>
</organism>
<evidence type="ECO:0000313" key="3">
    <source>
        <dbReference type="EMBL" id="GCE13654.1"/>
    </source>
</evidence>
<name>A0A402A3D7_9CHLR</name>
<gene>
    <name evidence="3" type="ORF">KTT_35130</name>
</gene>
<feature type="chain" id="PRO_5019561841" description="YtkA-like domain-containing protein" evidence="2">
    <location>
        <begin position="23"/>
        <end position="183"/>
    </location>
</feature>
<comment type="caution">
    <text evidence="3">The sequence shown here is derived from an EMBL/GenBank/DDBJ whole genome shotgun (WGS) entry which is preliminary data.</text>
</comment>
<feature type="signal peptide" evidence="2">
    <location>
        <begin position="1"/>
        <end position="22"/>
    </location>
</feature>
<dbReference type="OrthoDB" id="159579at2"/>
<evidence type="ECO:0000313" key="4">
    <source>
        <dbReference type="Proteomes" id="UP000287352"/>
    </source>
</evidence>
<protein>
    <recommendedName>
        <fullName evidence="5">YtkA-like domain-containing protein</fullName>
    </recommendedName>
</protein>
<sequence>MGTHTLFLFFLFFFLVTGSTFASGGAARTDTVAAGAYIIAVQFSQDPPYVDAPLTLTIVPRQSQQISSGTLIAQPGAGTDATPLHVALAPVGDNLQGTLHLPVRGAWRIQIQLDGVQGSGAAHVDVVVGAPGAMPSWLAWLIGSAPLVLVSIWLVSQHRYRRQLVEQGGPTAIINDGPHALMQ</sequence>
<keyword evidence="1" id="KW-0472">Membrane</keyword>
<dbReference type="RefSeq" id="WP_126581160.1">
    <property type="nucleotide sequence ID" value="NZ_BIFR01000001.1"/>
</dbReference>